<evidence type="ECO:0000313" key="3">
    <source>
        <dbReference type="Proteomes" id="UP001066276"/>
    </source>
</evidence>
<dbReference type="EMBL" id="JANPWB010000010">
    <property type="protein sequence ID" value="KAJ1143290.1"/>
    <property type="molecule type" value="Genomic_DNA"/>
</dbReference>
<dbReference type="PROSITE" id="PS50878">
    <property type="entry name" value="RT_POL"/>
    <property type="match status" value="1"/>
</dbReference>
<dbReference type="AlphaFoldDB" id="A0AAV7QVR8"/>
<evidence type="ECO:0000313" key="2">
    <source>
        <dbReference type="EMBL" id="KAJ1143290.1"/>
    </source>
</evidence>
<dbReference type="Pfam" id="PF00078">
    <property type="entry name" value="RVT_1"/>
    <property type="match status" value="1"/>
</dbReference>
<sequence length="103" mass="11181">TESALITSSDSIRRMVDEGQGAFLILLDLSVAFDTISPQILLARLYQAGIREQALKLLDSFLTDRWTTVSCGDFRSTAYLLPCGVPPGSALSPTLFNVYVAPL</sequence>
<proteinExistence type="predicted"/>
<dbReference type="InterPro" id="IPR000477">
    <property type="entry name" value="RT_dom"/>
</dbReference>
<comment type="caution">
    <text evidence="2">The sequence shown here is derived from an EMBL/GenBank/DDBJ whole genome shotgun (WGS) entry which is preliminary data.</text>
</comment>
<gene>
    <name evidence="2" type="ORF">NDU88_009600</name>
</gene>
<name>A0AAV7QVR8_PLEWA</name>
<dbReference type="Proteomes" id="UP001066276">
    <property type="component" value="Chromosome 6"/>
</dbReference>
<feature type="non-terminal residue" evidence="2">
    <location>
        <position position="1"/>
    </location>
</feature>
<organism evidence="2 3">
    <name type="scientific">Pleurodeles waltl</name>
    <name type="common">Iberian ribbed newt</name>
    <dbReference type="NCBI Taxonomy" id="8319"/>
    <lineage>
        <taxon>Eukaryota</taxon>
        <taxon>Metazoa</taxon>
        <taxon>Chordata</taxon>
        <taxon>Craniata</taxon>
        <taxon>Vertebrata</taxon>
        <taxon>Euteleostomi</taxon>
        <taxon>Amphibia</taxon>
        <taxon>Batrachia</taxon>
        <taxon>Caudata</taxon>
        <taxon>Salamandroidea</taxon>
        <taxon>Salamandridae</taxon>
        <taxon>Pleurodelinae</taxon>
        <taxon>Pleurodeles</taxon>
    </lineage>
</organism>
<dbReference type="PANTHER" id="PTHR33332">
    <property type="entry name" value="REVERSE TRANSCRIPTASE DOMAIN-CONTAINING PROTEIN"/>
    <property type="match status" value="1"/>
</dbReference>
<accession>A0AAV7QVR8</accession>
<keyword evidence="3" id="KW-1185">Reference proteome</keyword>
<feature type="non-terminal residue" evidence="2">
    <location>
        <position position="103"/>
    </location>
</feature>
<evidence type="ECO:0000259" key="1">
    <source>
        <dbReference type="PROSITE" id="PS50878"/>
    </source>
</evidence>
<protein>
    <recommendedName>
        <fullName evidence="1">Reverse transcriptase domain-containing protein</fullName>
    </recommendedName>
</protein>
<feature type="domain" description="Reverse transcriptase" evidence="1">
    <location>
        <begin position="1"/>
        <end position="103"/>
    </location>
</feature>
<reference evidence="2" key="1">
    <citation type="journal article" date="2022" name="bioRxiv">
        <title>Sequencing and chromosome-scale assembly of the giantPleurodeles waltlgenome.</title>
        <authorList>
            <person name="Brown T."/>
            <person name="Elewa A."/>
            <person name="Iarovenko S."/>
            <person name="Subramanian E."/>
            <person name="Araus A.J."/>
            <person name="Petzold A."/>
            <person name="Susuki M."/>
            <person name="Suzuki K.-i.T."/>
            <person name="Hayashi T."/>
            <person name="Toyoda A."/>
            <person name="Oliveira C."/>
            <person name="Osipova E."/>
            <person name="Leigh N.D."/>
            <person name="Simon A."/>
            <person name="Yun M.H."/>
        </authorList>
    </citation>
    <scope>NUCLEOTIDE SEQUENCE</scope>
    <source>
        <strain evidence="2">20211129_DDA</strain>
        <tissue evidence="2">Liver</tissue>
    </source>
</reference>